<dbReference type="InterPro" id="IPR026845">
    <property type="entry name" value="NXPH/NXPE"/>
</dbReference>
<feature type="domain" description="NXPE C-terminal" evidence="1">
    <location>
        <begin position="377"/>
        <end position="606"/>
    </location>
</feature>
<dbReference type="Pfam" id="PF24536">
    <property type="entry name" value="NXPE4_C"/>
    <property type="match status" value="1"/>
</dbReference>
<evidence type="ECO:0000259" key="1">
    <source>
        <dbReference type="Pfam" id="PF24536"/>
    </source>
</evidence>
<dbReference type="PANTHER" id="PTHR16165:SF5">
    <property type="entry name" value="NXPE FAMILY MEMBER 3"/>
    <property type="match status" value="1"/>
</dbReference>
<keyword evidence="3" id="KW-1185">Reference proteome</keyword>
<reference evidence="2 3" key="1">
    <citation type="journal article" date="2017" name="Nat. Ecol. Evol.">
        <title>Scallop genome provides insights into evolution of bilaterian karyotype and development.</title>
        <authorList>
            <person name="Wang S."/>
            <person name="Zhang J."/>
            <person name="Jiao W."/>
            <person name="Li J."/>
            <person name="Xun X."/>
            <person name="Sun Y."/>
            <person name="Guo X."/>
            <person name="Huan P."/>
            <person name="Dong B."/>
            <person name="Zhang L."/>
            <person name="Hu X."/>
            <person name="Sun X."/>
            <person name="Wang J."/>
            <person name="Zhao C."/>
            <person name="Wang Y."/>
            <person name="Wang D."/>
            <person name="Huang X."/>
            <person name="Wang R."/>
            <person name="Lv J."/>
            <person name="Li Y."/>
            <person name="Zhang Z."/>
            <person name="Liu B."/>
            <person name="Lu W."/>
            <person name="Hui Y."/>
            <person name="Liang J."/>
            <person name="Zhou Z."/>
            <person name="Hou R."/>
            <person name="Li X."/>
            <person name="Liu Y."/>
            <person name="Li H."/>
            <person name="Ning X."/>
            <person name="Lin Y."/>
            <person name="Zhao L."/>
            <person name="Xing Q."/>
            <person name="Dou J."/>
            <person name="Li Y."/>
            <person name="Mao J."/>
            <person name="Guo H."/>
            <person name="Dou H."/>
            <person name="Li T."/>
            <person name="Mu C."/>
            <person name="Jiang W."/>
            <person name="Fu Q."/>
            <person name="Fu X."/>
            <person name="Miao Y."/>
            <person name="Liu J."/>
            <person name="Yu Q."/>
            <person name="Li R."/>
            <person name="Liao H."/>
            <person name="Li X."/>
            <person name="Kong Y."/>
            <person name="Jiang Z."/>
            <person name="Chourrout D."/>
            <person name="Li R."/>
            <person name="Bao Z."/>
        </authorList>
    </citation>
    <scope>NUCLEOTIDE SEQUENCE [LARGE SCALE GENOMIC DNA]</scope>
    <source>
        <strain evidence="2 3">PY_sf001</strain>
    </source>
</reference>
<dbReference type="SUPFAM" id="SSF52266">
    <property type="entry name" value="SGNH hydrolase"/>
    <property type="match status" value="1"/>
</dbReference>
<dbReference type="PANTHER" id="PTHR16165">
    <property type="entry name" value="NXPE FAMILY MEMBER"/>
    <property type="match status" value="1"/>
</dbReference>
<dbReference type="AlphaFoldDB" id="A0A210QYG2"/>
<dbReference type="OrthoDB" id="8675562at2759"/>
<comment type="caution">
    <text evidence="2">The sequence shown here is derived from an EMBL/GenBank/DDBJ whole genome shotgun (WGS) entry which is preliminary data.</text>
</comment>
<evidence type="ECO:0000313" key="3">
    <source>
        <dbReference type="Proteomes" id="UP000242188"/>
    </source>
</evidence>
<dbReference type="EMBL" id="NEDP02001215">
    <property type="protein sequence ID" value="OWF53766.1"/>
    <property type="molecule type" value="Genomic_DNA"/>
</dbReference>
<accession>A0A210QYG2</accession>
<protein>
    <submittedName>
        <fullName evidence="2">NXPE family member 4</fullName>
    </submittedName>
</protein>
<proteinExistence type="predicted"/>
<sequence length="612" mass="71410">MSKRRRTSKHRRQPTKDSQIPKLMSAKTLCFVLIVTFFLSTFGTLVRVSESMPGNVYRIKETVGWQTIMYHHRKFMHMTSTFMDSLEHRDPVKEQSTATNVKKKIIRFEPIVQPAASVARNIISRYPDYSSLKVNTNDVHGIANASNSHIKITNSRICIDDNITVRIELRNGLDERMVTGGDFLRIWMKDDHSHSSVAGYVIDHMNGTYTGVVRAAWKGRATVKVSVGHTKEQVALYAQYFNKYGAFKYTNATFFSVHPNVKESTQCSSTHWQVEQRYRGYCNFTEKNYNISYFCGQPRYFDCEDWKQYGWDDVMYLDRREIHIMKAFSHALIDAIPIEIQAKRFPIPYPRLPCHLLEKHYTWTASVPVGYRHMGLWHSTQCSNHIARRTKAYINCLAARSTIFVGDSTTRQWFKHLVKILGIDLENQAFAKNDSRGWQKHIRAKSKRYAIKMEWMPHEHPFAGTPGSAISNLKSVQYRLDRIGANRTDIVVIHWFLHIARSCDHNAFREHVRKAKSAIVRLLERSPNVQIFIKGTHSHTYKNEYMPLEYIRRFVEQVLYEEFINLQNKVTYLEGWELTEAMENDNVHPSFHIVDQMVHNFMAFACKDIDGD</sequence>
<gene>
    <name evidence="2" type="ORF">KP79_PYT08435</name>
</gene>
<dbReference type="Pfam" id="PF06312">
    <property type="entry name" value="Neurexophilin"/>
    <property type="match status" value="1"/>
</dbReference>
<dbReference type="Proteomes" id="UP000242188">
    <property type="component" value="Unassembled WGS sequence"/>
</dbReference>
<name>A0A210QYG2_MIZYE</name>
<evidence type="ECO:0000313" key="2">
    <source>
        <dbReference type="EMBL" id="OWF53766.1"/>
    </source>
</evidence>
<organism evidence="2 3">
    <name type="scientific">Mizuhopecten yessoensis</name>
    <name type="common">Japanese scallop</name>
    <name type="synonym">Patinopecten yessoensis</name>
    <dbReference type="NCBI Taxonomy" id="6573"/>
    <lineage>
        <taxon>Eukaryota</taxon>
        <taxon>Metazoa</taxon>
        <taxon>Spiralia</taxon>
        <taxon>Lophotrochozoa</taxon>
        <taxon>Mollusca</taxon>
        <taxon>Bivalvia</taxon>
        <taxon>Autobranchia</taxon>
        <taxon>Pteriomorphia</taxon>
        <taxon>Pectinida</taxon>
        <taxon>Pectinoidea</taxon>
        <taxon>Pectinidae</taxon>
        <taxon>Mizuhopecten</taxon>
    </lineage>
</organism>
<dbReference type="InterPro" id="IPR057106">
    <property type="entry name" value="NXPE4_C"/>
</dbReference>